<keyword evidence="3" id="KW-0408">Iron</keyword>
<dbReference type="RefSeq" id="WP_147335887.1">
    <property type="nucleotide sequence ID" value="NZ_QSSQ01000010.1"/>
</dbReference>
<accession>A0A3E4U8R5</accession>
<dbReference type="Proteomes" id="UP000261257">
    <property type="component" value="Unassembled WGS sequence"/>
</dbReference>
<dbReference type="Gene3D" id="3.20.20.70">
    <property type="entry name" value="Aldolase class I"/>
    <property type="match status" value="1"/>
</dbReference>
<evidence type="ECO:0000313" key="7">
    <source>
        <dbReference type="Proteomes" id="UP000261257"/>
    </source>
</evidence>
<dbReference type="GO" id="GO:0046872">
    <property type="term" value="F:metal ion binding"/>
    <property type="evidence" value="ECO:0007669"/>
    <property type="project" value="UniProtKB-KW"/>
</dbReference>
<keyword evidence="1" id="KW-0949">S-adenosyl-L-methionine</keyword>
<dbReference type="Pfam" id="PF04055">
    <property type="entry name" value="Radical_SAM"/>
    <property type="match status" value="1"/>
</dbReference>
<feature type="non-terminal residue" evidence="6">
    <location>
        <position position="1"/>
    </location>
</feature>
<dbReference type="CDD" id="cd01335">
    <property type="entry name" value="Radical_SAM"/>
    <property type="match status" value="1"/>
</dbReference>
<comment type="caution">
    <text evidence="6">The sequence shown here is derived from an EMBL/GenBank/DDBJ whole genome shotgun (WGS) entry which is preliminary data.</text>
</comment>
<evidence type="ECO:0000313" key="6">
    <source>
        <dbReference type="EMBL" id="RGM04248.1"/>
    </source>
</evidence>
<evidence type="ECO:0000256" key="2">
    <source>
        <dbReference type="ARBA" id="ARBA00022723"/>
    </source>
</evidence>
<dbReference type="InterPro" id="IPR013785">
    <property type="entry name" value="Aldolase_TIM"/>
</dbReference>
<dbReference type="InterPro" id="IPR023885">
    <property type="entry name" value="4Fe4S-binding_SPASM_dom"/>
</dbReference>
<dbReference type="GO" id="GO:0003824">
    <property type="term" value="F:catalytic activity"/>
    <property type="evidence" value="ECO:0007669"/>
    <property type="project" value="InterPro"/>
</dbReference>
<sequence length="345" mass="40558">GASHQEPFCLQSVRCNFCYAKKTEYRKDNIIQYDDLKKVIDFCDEARVKYIVFTGGEPTLYPRFFDILEYIKTRKHKMEVAIATNGIMLENRKFCNELATNGVSYVDISLKGKNEEECKALVGVACFELQNRAVQNLSDLSLEYTCSMVLTKENIGSLCDTVRNSIENGAKQFSFTFVIDNEKFEYDEDTYWKKNNPFALIENFMMQVDELNEITEEWWIEYSFPLCIYTEEQLEVLKGKLAFPCQIHNENGITFDTELNLIPCNMHFENKIGRLGSDFSSYEEFKGWREKNIYRDVIDKLKKYPSEECKECNKLDVCYGGCPVIWKNFNYNAIQKHKREYYEML</sequence>
<dbReference type="PROSITE" id="PS51918">
    <property type="entry name" value="RADICAL_SAM"/>
    <property type="match status" value="1"/>
</dbReference>
<dbReference type="PANTHER" id="PTHR11228">
    <property type="entry name" value="RADICAL SAM DOMAIN PROTEIN"/>
    <property type="match status" value="1"/>
</dbReference>
<protein>
    <submittedName>
        <fullName evidence="6">Radical SAM protein</fullName>
    </submittedName>
</protein>
<dbReference type="SUPFAM" id="SSF102114">
    <property type="entry name" value="Radical SAM enzymes"/>
    <property type="match status" value="1"/>
</dbReference>
<dbReference type="EMBL" id="QSSQ01000010">
    <property type="protein sequence ID" value="RGM04248.1"/>
    <property type="molecule type" value="Genomic_DNA"/>
</dbReference>
<evidence type="ECO:0000256" key="1">
    <source>
        <dbReference type="ARBA" id="ARBA00022691"/>
    </source>
</evidence>
<proteinExistence type="predicted"/>
<dbReference type="NCBIfam" id="TIGR04085">
    <property type="entry name" value="rSAM_more_4Fe4S"/>
    <property type="match status" value="1"/>
</dbReference>
<feature type="domain" description="Radical SAM core" evidence="5">
    <location>
        <begin position="1"/>
        <end position="221"/>
    </location>
</feature>
<dbReference type="GO" id="GO:0051536">
    <property type="term" value="F:iron-sulfur cluster binding"/>
    <property type="evidence" value="ECO:0007669"/>
    <property type="project" value="UniProtKB-KW"/>
</dbReference>
<reference evidence="6 7" key="1">
    <citation type="submission" date="2018-08" db="EMBL/GenBank/DDBJ databases">
        <title>A genome reference for cultivated species of the human gut microbiota.</title>
        <authorList>
            <person name="Zou Y."/>
            <person name="Xue W."/>
            <person name="Luo G."/>
        </authorList>
    </citation>
    <scope>NUCLEOTIDE SEQUENCE [LARGE SCALE GENOMIC DNA]</scope>
    <source>
        <strain evidence="6 7">TF05-11AC</strain>
    </source>
</reference>
<keyword evidence="4" id="KW-0411">Iron-sulfur</keyword>
<keyword evidence="2" id="KW-0479">Metal-binding</keyword>
<organism evidence="6 7">
    <name type="scientific">Hungatella hathewayi</name>
    <dbReference type="NCBI Taxonomy" id="154046"/>
    <lineage>
        <taxon>Bacteria</taxon>
        <taxon>Bacillati</taxon>
        <taxon>Bacillota</taxon>
        <taxon>Clostridia</taxon>
        <taxon>Lachnospirales</taxon>
        <taxon>Lachnospiraceae</taxon>
        <taxon>Hungatella</taxon>
    </lineage>
</organism>
<name>A0A3E4U8R5_9FIRM</name>
<dbReference type="PANTHER" id="PTHR11228:SF7">
    <property type="entry name" value="PQQA PEPTIDE CYCLASE"/>
    <property type="match status" value="1"/>
</dbReference>
<gene>
    <name evidence="6" type="ORF">DXC39_12670</name>
</gene>
<dbReference type="InterPro" id="IPR058240">
    <property type="entry name" value="rSAM_sf"/>
</dbReference>
<dbReference type="AlphaFoldDB" id="A0A3E4U8R5"/>
<dbReference type="InterPro" id="IPR050377">
    <property type="entry name" value="Radical_SAM_PqqE_MftC-like"/>
</dbReference>
<evidence type="ECO:0000256" key="3">
    <source>
        <dbReference type="ARBA" id="ARBA00023004"/>
    </source>
</evidence>
<dbReference type="InterPro" id="IPR007197">
    <property type="entry name" value="rSAM"/>
</dbReference>
<evidence type="ECO:0000259" key="5">
    <source>
        <dbReference type="PROSITE" id="PS51918"/>
    </source>
</evidence>
<evidence type="ECO:0000256" key="4">
    <source>
        <dbReference type="ARBA" id="ARBA00023014"/>
    </source>
</evidence>